<dbReference type="PROSITE" id="PS50113">
    <property type="entry name" value="PAC"/>
    <property type="match status" value="1"/>
</dbReference>
<reference evidence="9" key="1">
    <citation type="journal article" date="2019" name="Int. J. Syst. Evol. Microbiol.">
        <title>The Global Catalogue of Microorganisms (GCM) 10K type strain sequencing project: providing services to taxonomists for standard genome sequencing and annotation.</title>
        <authorList>
            <consortium name="The Broad Institute Genomics Platform"/>
            <consortium name="The Broad Institute Genome Sequencing Center for Infectious Disease"/>
            <person name="Wu L."/>
            <person name="Ma J."/>
        </authorList>
    </citation>
    <scope>NUCLEOTIDE SEQUENCE [LARGE SCALE GENOMIC DNA]</scope>
    <source>
        <strain evidence="9">JCM 17917</strain>
    </source>
</reference>
<accession>A0ABP8G1Z2</accession>
<evidence type="ECO:0000256" key="2">
    <source>
        <dbReference type="ARBA" id="ARBA00012438"/>
    </source>
</evidence>
<keyword evidence="3" id="KW-0597">Phosphoprotein</keyword>
<comment type="catalytic activity">
    <reaction evidence="1">
        <text>ATP + protein L-histidine = ADP + protein N-phospho-L-histidine.</text>
        <dbReference type="EC" id="2.7.13.3"/>
    </reaction>
</comment>
<evidence type="ECO:0000256" key="1">
    <source>
        <dbReference type="ARBA" id="ARBA00000085"/>
    </source>
</evidence>
<dbReference type="Gene3D" id="3.30.565.10">
    <property type="entry name" value="Histidine kinase-like ATPase, C-terminal domain"/>
    <property type="match status" value="1"/>
</dbReference>
<evidence type="ECO:0000259" key="7">
    <source>
        <dbReference type="PROSITE" id="PS50113"/>
    </source>
</evidence>
<dbReference type="NCBIfam" id="TIGR00229">
    <property type="entry name" value="sensory_box"/>
    <property type="match status" value="1"/>
</dbReference>
<keyword evidence="9" id="KW-1185">Reference proteome</keyword>
<dbReference type="InterPro" id="IPR005467">
    <property type="entry name" value="His_kinase_dom"/>
</dbReference>
<evidence type="ECO:0000313" key="9">
    <source>
        <dbReference type="Proteomes" id="UP001501844"/>
    </source>
</evidence>
<dbReference type="EMBL" id="BAABGX010000003">
    <property type="protein sequence ID" value="GAA4315675.1"/>
    <property type="molecule type" value="Genomic_DNA"/>
</dbReference>
<keyword evidence="5" id="KW-0418">Kinase</keyword>
<dbReference type="SUPFAM" id="SSF47384">
    <property type="entry name" value="Homodimeric domain of signal transducing histidine kinase"/>
    <property type="match status" value="1"/>
</dbReference>
<evidence type="ECO:0000256" key="5">
    <source>
        <dbReference type="ARBA" id="ARBA00022777"/>
    </source>
</evidence>
<dbReference type="EC" id="2.7.13.3" evidence="2"/>
<dbReference type="InterPro" id="IPR000014">
    <property type="entry name" value="PAS"/>
</dbReference>
<dbReference type="SMART" id="SM00387">
    <property type="entry name" value="HATPase_c"/>
    <property type="match status" value="1"/>
</dbReference>
<dbReference type="PANTHER" id="PTHR43304">
    <property type="entry name" value="PHYTOCHROME-LIKE PROTEIN CPH1"/>
    <property type="match status" value="1"/>
</dbReference>
<evidence type="ECO:0000256" key="4">
    <source>
        <dbReference type="ARBA" id="ARBA00022679"/>
    </source>
</evidence>
<proteinExistence type="predicted"/>
<dbReference type="InterPro" id="IPR036097">
    <property type="entry name" value="HisK_dim/P_sf"/>
</dbReference>
<protein>
    <recommendedName>
        <fullName evidence="2">histidine kinase</fullName>
        <ecNumber evidence="2">2.7.13.3</ecNumber>
    </recommendedName>
</protein>
<dbReference type="Pfam" id="PF02518">
    <property type="entry name" value="HATPase_c"/>
    <property type="match status" value="1"/>
</dbReference>
<dbReference type="CDD" id="cd00130">
    <property type="entry name" value="PAS"/>
    <property type="match status" value="1"/>
</dbReference>
<evidence type="ECO:0000259" key="6">
    <source>
        <dbReference type="PROSITE" id="PS50109"/>
    </source>
</evidence>
<comment type="caution">
    <text evidence="8">The sequence shown here is derived from an EMBL/GenBank/DDBJ whole genome shotgun (WGS) entry which is preliminary data.</text>
</comment>
<dbReference type="PRINTS" id="PR00344">
    <property type="entry name" value="BCTRLSENSOR"/>
</dbReference>
<evidence type="ECO:0000313" key="8">
    <source>
        <dbReference type="EMBL" id="GAA4315675.1"/>
    </source>
</evidence>
<sequence length="361" mass="40263">MTVSVGPATLVAMHLAQGLALLTQDGRIQWVNDNFRHMTNLVAPEVVAQNFFGVLKAAGADQDELLKTEALVKQGSSVTTELSVILNSQQVIWWALEITPLMNNDDPMEQFVAALRDVTAKKKEELALVKLTEDLYRQTRDLQQFTYIVSHNLRGPVANALGLSNLLTRLKKEDAGFDPMLTQVRSSIFQLDTIIKDVNLILSIRDNQDTVEKEPVRLAEVCQQVISSLQESLQNCGGTVQVSIPKDYTLPAKKAYLYSIVYNLLSNAIKYRSKERPLHVNIQCQPGTKGETVFTFSDNGSGMDLNKVREDVFTLYKRFHRNIEGRGIGLFLVKTHVESLGGTIEIDSTLEVGTTFTMYLG</sequence>
<dbReference type="SUPFAM" id="SSF55785">
    <property type="entry name" value="PYP-like sensor domain (PAS domain)"/>
    <property type="match status" value="1"/>
</dbReference>
<gene>
    <name evidence="8" type="ORF">GCM10023183_36490</name>
</gene>
<dbReference type="InterPro" id="IPR035965">
    <property type="entry name" value="PAS-like_dom_sf"/>
</dbReference>
<dbReference type="Pfam" id="PF13426">
    <property type="entry name" value="PAS_9"/>
    <property type="match status" value="1"/>
</dbReference>
<dbReference type="Gene3D" id="1.10.287.130">
    <property type="match status" value="1"/>
</dbReference>
<dbReference type="InterPro" id="IPR052162">
    <property type="entry name" value="Sensor_kinase/Photoreceptor"/>
</dbReference>
<feature type="domain" description="Histidine kinase" evidence="6">
    <location>
        <begin position="148"/>
        <end position="361"/>
    </location>
</feature>
<dbReference type="PANTHER" id="PTHR43304:SF1">
    <property type="entry name" value="PAC DOMAIN-CONTAINING PROTEIN"/>
    <property type="match status" value="1"/>
</dbReference>
<name>A0ABP8G1Z2_9BACT</name>
<keyword evidence="4" id="KW-0808">Transferase</keyword>
<dbReference type="InterPro" id="IPR000700">
    <property type="entry name" value="PAS-assoc_C"/>
</dbReference>
<organism evidence="8 9">
    <name type="scientific">Nibribacter koreensis</name>
    <dbReference type="NCBI Taxonomy" id="1084519"/>
    <lineage>
        <taxon>Bacteria</taxon>
        <taxon>Pseudomonadati</taxon>
        <taxon>Bacteroidota</taxon>
        <taxon>Cytophagia</taxon>
        <taxon>Cytophagales</taxon>
        <taxon>Hymenobacteraceae</taxon>
        <taxon>Nibribacter</taxon>
    </lineage>
</organism>
<dbReference type="Gene3D" id="3.30.450.20">
    <property type="entry name" value="PAS domain"/>
    <property type="match status" value="1"/>
</dbReference>
<dbReference type="InterPro" id="IPR036890">
    <property type="entry name" value="HATPase_C_sf"/>
</dbReference>
<feature type="domain" description="PAC" evidence="7">
    <location>
        <begin position="78"/>
        <end position="130"/>
    </location>
</feature>
<dbReference type="InterPro" id="IPR003594">
    <property type="entry name" value="HATPase_dom"/>
</dbReference>
<dbReference type="InterPro" id="IPR004358">
    <property type="entry name" value="Sig_transdc_His_kin-like_C"/>
</dbReference>
<dbReference type="Proteomes" id="UP001501844">
    <property type="component" value="Unassembled WGS sequence"/>
</dbReference>
<dbReference type="PROSITE" id="PS50109">
    <property type="entry name" value="HIS_KIN"/>
    <property type="match status" value="1"/>
</dbReference>
<dbReference type="SUPFAM" id="SSF55874">
    <property type="entry name" value="ATPase domain of HSP90 chaperone/DNA topoisomerase II/histidine kinase"/>
    <property type="match status" value="1"/>
</dbReference>
<evidence type="ECO:0000256" key="3">
    <source>
        <dbReference type="ARBA" id="ARBA00022553"/>
    </source>
</evidence>